<dbReference type="SUPFAM" id="SSF54913">
    <property type="entry name" value="GlnB-like"/>
    <property type="match status" value="1"/>
</dbReference>
<dbReference type="Pfam" id="PF09413">
    <property type="entry name" value="DUF2007"/>
    <property type="match status" value="1"/>
</dbReference>
<dbReference type="InterPro" id="IPR018551">
    <property type="entry name" value="DUF2007"/>
</dbReference>
<accession>A0A645GWR8</accession>
<dbReference type="InterPro" id="IPR011322">
    <property type="entry name" value="N-reg_PII-like_a/b"/>
</dbReference>
<comment type="caution">
    <text evidence="2">The sequence shown here is derived from an EMBL/GenBank/DDBJ whole genome shotgun (WGS) entry which is preliminary data.</text>
</comment>
<evidence type="ECO:0000313" key="2">
    <source>
        <dbReference type="EMBL" id="MPN30706.1"/>
    </source>
</evidence>
<name>A0A645GWR8_9ZZZZ</name>
<organism evidence="2">
    <name type="scientific">bioreactor metagenome</name>
    <dbReference type="NCBI Taxonomy" id="1076179"/>
    <lineage>
        <taxon>unclassified sequences</taxon>
        <taxon>metagenomes</taxon>
        <taxon>ecological metagenomes</taxon>
    </lineage>
</organism>
<dbReference type="AlphaFoldDB" id="A0A645GWR8"/>
<reference evidence="2" key="1">
    <citation type="submission" date="2019-08" db="EMBL/GenBank/DDBJ databases">
        <authorList>
            <person name="Kucharzyk K."/>
            <person name="Murdoch R.W."/>
            <person name="Higgins S."/>
            <person name="Loffler F."/>
        </authorList>
    </citation>
    <scope>NUCLEOTIDE SEQUENCE</scope>
</reference>
<sequence length="81" mass="9257">MNNNELVTVELYTGTVWECEILKSMLADAEIECLFKNYVGTDYGFNSPNIESVRVMVLESDYPIAKVIAEEFKNNISDKKK</sequence>
<evidence type="ECO:0000259" key="1">
    <source>
        <dbReference type="Pfam" id="PF09413"/>
    </source>
</evidence>
<proteinExistence type="predicted"/>
<gene>
    <name evidence="2" type="ORF">SDC9_178177</name>
</gene>
<feature type="domain" description="DUF2007" evidence="1">
    <location>
        <begin position="10"/>
        <end position="73"/>
    </location>
</feature>
<dbReference type="EMBL" id="VSSQ01081925">
    <property type="protein sequence ID" value="MPN30706.1"/>
    <property type="molecule type" value="Genomic_DNA"/>
</dbReference>
<protein>
    <recommendedName>
        <fullName evidence="1">DUF2007 domain-containing protein</fullName>
    </recommendedName>
</protein>